<evidence type="ECO:0000259" key="4">
    <source>
        <dbReference type="Pfam" id="PF26514"/>
    </source>
</evidence>
<accession>A0A4V2V4F4</accession>
<sequence>MMHRIKPLAATLLIALLPATALADGTMVFGGDTYASGKTTTLDQPSPRSAFVSGLSATLDGPVTKDAHLAGGHVTVDAAVAGDLYTAGAWVIIDNTVGGDVSAAGYSVSLNSSAAVGGNARIAASEIDVNAPVSGSLLAAASEITINAEISGDVMLTAEDITFGPDARINGTLNYVSPSAIEIPSNVIAPDKVQHKRLTRATLATLARMTVAGEVLQDMDENGNFSDAAKSAANNQLRDDDRGNFGSLLVGFLVTLACLLLITALLLTSMPERLEKTRKRLVSRPFSSLGYGFVALSALIGAVPVSAMTIIGLSLVPFFILIVVIAWIMAYITATYALAWKAVLAIKPMSPTLINRLLATAAGFVLLSLTHYLWFFGWIINLLVVLVGLGAIATTCGKRMIERSMRGDEANAESEPSGQEHPEAKTPDDATETPPKTQ</sequence>
<gene>
    <name evidence="5" type="ORF">EDC90_101560</name>
</gene>
<proteinExistence type="predicted"/>
<comment type="caution">
    <text evidence="5">The sequence shown here is derived from an EMBL/GenBank/DDBJ whole genome shotgun (WGS) entry which is preliminary data.</text>
</comment>
<dbReference type="OrthoDB" id="7948603at2"/>
<dbReference type="Pfam" id="PF26514">
    <property type="entry name" value="DUF8173"/>
    <property type="match status" value="1"/>
</dbReference>
<feature type="transmembrane region" description="Helical" evidence="2">
    <location>
        <begin position="245"/>
        <end position="268"/>
    </location>
</feature>
<feature type="domain" description="DUF8173" evidence="4">
    <location>
        <begin position="231"/>
        <end position="395"/>
    </location>
</feature>
<dbReference type="RefSeq" id="WP_132311544.1">
    <property type="nucleotide sequence ID" value="NZ_SMAR01000015.1"/>
</dbReference>
<dbReference type="EMBL" id="SMAR01000015">
    <property type="protein sequence ID" value="TCT38849.1"/>
    <property type="molecule type" value="Genomic_DNA"/>
</dbReference>
<feature type="chain" id="PRO_5020237586" description="DUF8173 domain-containing protein" evidence="3">
    <location>
        <begin position="24"/>
        <end position="438"/>
    </location>
</feature>
<organism evidence="5 6">
    <name type="scientific">Martelella mediterranea</name>
    <dbReference type="NCBI Taxonomy" id="293089"/>
    <lineage>
        <taxon>Bacteria</taxon>
        <taxon>Pseudomonadati</taxon>
        <taxon>Pseudomonadota</taxon>
        <taxon>Alphaproteobacteria</taxon>
        <taxon>Hyphomicrobiales</taxon>
        <taxon>Aurantimonadaceae</taxon>
        <taxon>Martelella</taxon>
    </lineage>
</organism>
<keyword evidence="3" id="KW-0732">Signal</keyword>
<evidence type="ECO:0000256" key="1">
    <source>
        <dbReference type="SAM" id="MobiDB-lite"/>
    </source>
</evidence>
<keyword evidence="2" id="KW-0812">Transmembrane</keyword>
<feature type="compositionally biased region" description="Basic and acidic residues" evidence="1">
    <location>
        <begin position="418"/>
        <end position="428"/>
    </location>
</feature>
<feature type="transmembrane region" description="Helical" evidence="2">
    <location>
        <begin position="375"/>
        <end position="396"/>
    </location>
</feature>
<keyword evidence="2" id="KW-0472">Membrane</keyword>
<feature type="region of interest" description="Disordered" evidence="1">
    <location>
        <begin position="404"/>
        <end position="438"/>
    </location>
</feature>
<dbReference type="AlphaFoldDB" id="A0A4V2V4F4"/>
<feature type="signal peptide" evidence="3">
    <location>
        <begin position="1"/>
        <end position="23"/>
    </location>
</feature>
<evidence type="ECO:0000313" key="5">
    <source>
        <dbReference type="EMBL" id="TCT38849.1"/>
    </source>
</evidence>
<evidence type="ECO:0000313" key="6">
    <source>
        <dbReference type="Proteomes" id="UP000295097"/>
    </source>
</evidence>
<keyword evidence="6" id="KW-1185">Reference proteome</keyword>
<feature type="transmembrane region" description="Helical" evidence="2">
    <location>
        <begin position="289"/>
        <end position="312"/>
    </location>
</feature>
<evidence type="ECO:0000256" key="3">
    <source>
        <dbReference type="SAM" id="SignalP"/>
    </source>
</evidence>
<keyword evidence="2" id="KW-1133">Transmembrane helix</keyword>
<feature type="transmembrane region" description="Helical" evidence="2">
    <location>
        <begin position="318"/>
        <end position="340"/>
    </location>
</feature>
<dbReference type="Proteomes" id="UP000295097">
    <property type="component" value="Unassembled WGS sequence"/>
</dbReference>
<reference evidence="5 6" key="1">
    <citation type="submission" date="2019-03" db="EMBL/GenBank/DDBJ databases">
        <title>Freshwater and sediment microbial communities from various areas in North America, analyzing microbe dynamics in response to fracking.</title>
        <authorList>
            <person name="Lamendella R."/>
        </authorList>
    </citation>
    <scope>NUCLEOTIDE SEQUENCE [LARGE SCALE GENOMIC DNA]</scope>
    <source>
        <strain evidence="5 6">175.2</strain>
    </source>
</reference>
<protein>
    <recommendedName>
        <fullName evidence="4">DUF8173 domain-containing protein</fullName>
    </recommendedName>
</protein>
<feature type="transmembrane region" description="Helical" evidence="2">
    <location>
        <begin position="352"/>
        <end position="369"/>
    </location>
</feature>
<evidence type="ECO:0000256" key="2">
    <source>
        <dbReference type="SAM" id="Phobius"/>
    </source>
</evidence>
<dbReference type="InterPro" id="IPR058486">
    <property type="entry name" value="DUF8173"/>
</dbReference>
<name>A0A4V2V4F4_9HYPH</name>